<dbReference type="PANTHER" id="PTHR12385">
    <property type="entry name" value="CHOLINE TRANSPORTER-LIKE (SLC FAMILY 44)"/>
    <property type="match status" value="1"/>
</dbReference>
<evidence type="ECO:0000256" key="6">
    <source>
        <dbReference type="ARBA" id="ARBA00023180"/>
    </source>
</evidence>
<feature type="transmembrane region" description="Helical" evidence="8">
    <location>
        <begin position="216"/>
        <end position="240"/>
    </location>
</feature>
<protein>
    <submittedName>
        <fullName evidence="9">Uncharacterized protein</fullName>
    </submittedName>
</protein>
<sequence length="865" mass="97606">MVCKPWDKHLEQQVQKWIDQTPLVNTWATLINSYWPLLVTAGTGIVMSYVYITLLRFRAEMLVQTGMIILVLVPLATGVYFLWCWKSHGQCWGSTGDRLSDGLTALGGVLVGLTFMSISWHLETLGQDIDLAIDCIEWSCKAVLETPSLKLEPLLALAFRCLVDLFAASVVALILTSDLESSPGPADAENDEVRHREYRWIIPPQSLLQIGQMLTIGYHFGTMVVGGLVVGAAQPFRLFFAVLSTLIKFDRRAVGIISLFCDCVVQVYMDYLEPWCRNAYMDVALNSYSFVQSALHVSWVNNGDFVDTVHVLNGATWLFQLAGVILKYYPGFEDPYSPAYVQNPFLLSICGSAVAFITAFPFMMIFDTVSDTILYVYLVQKMREEREETPTIYTKAWSLAEFVDDFIGLHCLDHDKKERNSRRLWVNETKSMLSLMVYRDYSMPTFLDDVEERRKQRLEERQGRNRSTESTKLKEEEAVDQAENKGYDESSDTEGSSDRNEPDPKPVQRSAPKRNLKDPLDLGEIPSTVPRHCTDLTWLLMYLIFSTVAVYIAVWVWPLGQPTALLKLADWQGVHCGLSRNRGKPLLYFCPRHEGSTNLQMWYPICVSTCPQGEKLLCPKNLRHTTTTSTTTQLTTTTTEDFYHAIQDSKNGGLPYPPYPMTGAYSQYPPRQSFQYPYYRPSSNYAPVIYPRAHASGPPEDWGSPEMNYALPPAAKSEYPWSMSPRRLGQSVNNDVVHSDWRGNFTLHILSAFRGHGVQTLGDGARRASPGLDRSSAAESERTLVEPDETPLVNTWATLINSYWPLLVAAGTGVVMSYVYITLLRFRAAMLVQLGMVMLFLGPLTTGDDQSRIVRIVTAFGLDQI</sequence>
<evidence type="ECO:0000313" key="10">
    <source>
        <dbReference type="Proteomes" id="UP001642484"/>
    </source>
</evidence>
<accession>A0ABP0SBB6</accession>
<feature type="transmembrane region" description="Helical" evidence="8">
    <location>
        <begin position="61"/>
        <end position="83"/>
    </location>
</feature>
<organism evidence="9 10">
    <name type="scientific">Durusdinium trenchii</name>
    <dbReference type="NCBI Taxonomy" id="1381693"/>
    <lineage>
        <taxon>Eukaryota</taxon>
        <taxon>Sar</taxon>
        <taxon>Alveolata</taxon>
        <taxon>Dinophyceae</taxon>
        <taxon>Suessiales</taxon>
        <taxon>Symbiodiniaceae</taxon>
        <taxon>Durusdinium</taxon>
    </lineage>
</organism>
<evidence type="ECO:0000256" key="8">
    <source>
        <dbReference type="SAM" id="Phobius"/>
    </source>
</evidence>
<keyword evidence="4 8" id="KW-1133">Transmembrane helix</keyword>
<evidence type="ECO:0000256" key="3">
    <source>
        <dbReference type="ARBA" id="ARBA00022692"/>
    </source>
</evidence>
<reference evidence="9 10" key="1">
    <citation type="submission" date="2024-02" db="EMBL/GenBank/DDBJ databases">
        <authorList>
            <person name="Chen Y."/>
            <person name="Shah S."/>
            <person name="Dougan E. K."/>
            <person name="Thang M."/>
            <person name="Chan C."/>
        </authorList>
    </citation>
    <scope>NUCLEOTIDE SEQUENCE [LARGE SCALE GENOMIC DNA]</scope>
</reference>
<evidence type="ECO:0000256" key="2">
    <source>
        <dbReference type="ARBA" id="ARBA00007168"/>
    </source>
</evidence>
<evidence type="ECO:0000313" key="9">
    <source>
        <dbReference type="EMBL" id="CAK9109692.1"/>
    </source>
</evidence>
<evidence type="ECO:0000256" key="1">
    <source>
        <dbReference type="ARBA" id="ARBA00004141"/>
    </source>
</evidence>
<comment type="subcellular location">
    <subcellularLocation>
        <location evidence="1">Membrane</location>
        <topology evidence="1">Multi-pass membrane protein</topology>
    </subcellularLocation>
</comment>
<feature type="transmembrane region" description="Helical" evidence="8">
    <location>
        <begin position="252"/>
        <end position="269"/>
    </location>
</feature>
<gene>
    <name evidence="9" type="ORF">CCMP2556_LOCUS51043</name>
</gene>
<comment type="similarity">
    <text evidence="2">Belongs to the CTL (choline transporter-like) family.</text>
</comment>
<name>A0ABP0SBB6_9DINO</name>
<comment type="caution">
    <text evidence="9">The sequence shown here is derived from an EMBL/GenBank/DDBJ whole genome shotgun (WGS) entry which is preliminary data.</text>
</comment>
<feature type="transmembrane region" description="Helical" evidence="8">
    <location>
        <begin position="536"/>
        <end position="557"/>
    </location>
</feature>
<keyword evidence="3 8" id="KW-0812">Transmembrane</keyword>
<dbReference type="Proteomes" id="UP001642484">
    <property type="component" value="Unassembled WGS sequence"/>
</dbReference>
<dbReference type="PANTHER" id="PTHR12385:SF14">
    <property type="entry name" value="CHOLINE TRANSPORTER-LIKE 2"/>
    <property type="match status" value="1"/>
</dbReference>
<proteinExistence type="inferred from homology"/>
<keyword evidence="5 8" id="KW-0472">Membrane</keyword>
<feature type="transmembrane region" description="Helical" evidence="8">
    <location>
        <begin position="345"/>
        <end position="378"/>
    </location>
</feature>
<feature type="compositionally biased region" description="Basic and acidic residues" evidence="7">
    <location>
        <begin position="457"/>
        <end position="488"/>
    </location>
</feature>
<feature type="transmembrane region" description="Helical" evidence="8">
    <location>
        <begin position="34"/>
        <end position="54"/>
    </location>
</feature>
<feature type="region of interest" description="Disordered" evidence="7">
    <location>
        <begin position="764"/>
        <end position="783"/>
    </location>
</feature>
<feature type="transmembrane region" description="Helical" evidence="8">
    <location>
        <begin position="154"/>
        <end position="175"/>
    </location>
</feature>
<feature type="compositionally biased region" description="Basic and acidic residues" evidence="7">
    <location>
        <begin position="496"/>
        <end position="506"/>
    </location>
</feature>
<dbReference type="Pfam" id="PF04515">
    <property type="entry name" value="Choline_transpo"/>
    <property type="match status" value="1"/>
</dbReference>
<feature type="transmembrane region" description="Helical" evidence="8">
    <location>
        <begin position="803"/>
        <end position="821"/>
    </location>
</feature>
<keyword evidence="10" id="KW-1185">Reference proteome</keyword>
<evidence type="ECO:0000256" key="5">
    <source>
        <dbReference type="ARBA" id="ARBA00023136"/>
    </source>
</evidence>
<feature type="transmembrane region" description="Helical" evidence="8">
    <location>
        <begin position="103"/>
        <end position="122"/>
    </location>
</feature>
<evidence type="ECO:0000256" key="4">
    <source>
        <dbReference type="ARBA" id="ARBA00022989"/>
    </source>
</evidence>
<dbReference type="EMBL" id="CAXAMN010027250">
    <property type="protein sequence ID" value="CAK9109692.1"/>
    <property type="molecule type" value="Genomic_DNA"/>
</dbReference>
<feature type="region of interest" description="Disordered" evidence="7">
    <location>
        <begin position="457"/>
        <end position="521"/>
    </location>
</feature>
<dbReference type="InterPro" id="IPR007603">
    <property type="entry name" value="Choline_transptr-like"/>
</dbReference>
<evidence type="ECO:0000256" key="7">
    <source>
        <dbReference type="SAM" id="MobiDB-lite"/>
    </source>
</evidence>
<keyword evidence="6" id="KW-0325">Glycoprotein</keyword>